<evidence type="ECO:0000313" key="2">
    <source>
        <dbReference type="Proteomes" id="UP000886887"/>
    </source>
</evidence>
<name>A0A9D0Z8E9_9FIRM</name>
<protein>
    <submittedName>
        <fullName evidence="1">Uncharacterized protein</fullName>
    </submittedName>
</protein>
<dbReference type="Proteomes" id="UP000886887">
    <property type="component" value="Unassembled WGS sequence"/>
</dbReference>
<sequence length="160" mass="17490">MRTLAWVLIVVTAVALLVAGYELATMRLVAGEVQVEVTPAAQNEALFEQLRADMANNALTGRVFTGESIGDIADYVFVAYTVPVRNFNLLRAEWIELAVQPQEGDVTQLFTGDAQQVAGLRSAELRATVLCRLDEQTAAARTPSLSVNYFIFGRAYSFSL</sequence>
<dbReference type="EMBL" id="DVFJ01000006">
    <property type="protein sequence ID" value="HIQ70883.1"/>
    <property type="molecule type" value="Genomic_DNA"/>
</dbReference>
<reference evidence="1" key="2">
    <citation type="journal article" date="2021" name="PeerJ">
        <title>Extensive microbial diversity within the chicken gut microbiome revealed by metagenomics and culture.</title>
        <authorList>
            <person name="Gilroy R."/>
            <person name="Ravi A."/>
            <person name="Getino M."/>
            <person name="Pursley I."/>
            <person name="Horton D.L."/>
            <person name="Alikhan N.F."/>
            <person name="Baker D."/>
            <person name="Gharbi K."/>
            <person name="Hall N."/>
            <person name="Watson M."/>
            <person name="Adriaenssens E.M."/>
            <person name="Foster-Nyarko E."/>
            <person name="Jarju S."/>
            <person name="Secka A."/>
            <person name="Antonio M."/>
            <person name="Oren A."/>
            <person name="Chaudhuri R.R."/>
            <person name="La Ragione R."/>
            <person name="Hildebrand F."/>
            <person name="Pallen M.J."/>
        </authorList>
    </citation>
    <scope>NUCLEOTIDE SEQUENCE</scope>
    <source>
        <strain evidence="1">ChiSxjej2B14-6234</strain>
    </source>
</reference>
<accession>A0A9D0Z8E9</accession>
<comment type="caution">
    <text evidence="1">The sequence shown here is derived from an EMBL/GenBank/DDBJ whole genome shotgun (WGS) entry which is preliminary data.</text>
</comment>
<dbReference type="AlphaFoldDB" id="A0A9D0Z8E9"/>
<organism evidence="1 2">
    <name type="scientific">Candidatus Onthenecus intestinigallinarum</name>
    <dbReference type="NCBI Taxonomy" id="2840875"/>
    <lineage>
        <taxon>Bacteria</taxon>
        <taxon>Bacillati</taxon>
        <taxon>Bacillota</taxon>
        <taxon>Clostridia</taxon>
        <taxon>Eubacteriales</taxon>
        <taxon>Candidatus Onthenecus</taxon>
    </lineage>
</organism>
<proteinExistence type="predicted"/>
<gene>
    <name evidence="1" type="ORF">IAB73_01535</name>
</gene>
<reference evidence="1" key="1">
    <citation type="submission" date="2020-10" db="EMBL/GenBank/DDBJ databases">
        <authorList>
            <person name="Gilroy R."/>
        </authorList>
    </citation>
    <scope>NUCLEOTIDE SEQUENCE</scope>
    <source>
        <strain evidence="1">ChiSxjej2B14-6234</strain>
    </source>
</reference>
<evidence type="ECO:0000313" key="1">
    <source>
        <dbReference type="EMBL" id="HIQ70883.1"/>
    </source>
</evidence>